<evidence type="ECO:0000256" key="1">
    <source>
        <dbReference type="SAM" id="MobiDB-lite"/>
    </source>
</evidence>
<dbReference type="Proteomes" id="UP000237000">
    <property type="component" value="Unassembled WGS sequence"/>
</dbReference>
<comment type="caution">
    <text evidence="2">The sequence shown here is derived from an EMBL/GenBank/DDBJ whole genome shotgun (WGS) entry which is preliminary data.</text>
</comment>
<evidence type="ECO:0000313" key="3">
    <source>
        <dbReference type="Proteomes" id="UP000237000"/>
    </source>
</evidence>
<sequence>MGLKLGLDPPLPTKPKWQNDNFESLRAKTVQKTLIQKPNLGERSKNGREVPP</sequence>
<proteinExistence type="predicted"/>
<evidence type="ECO:0000313" key="2">
    <source>
        <dbReference type="EMBL" id="POO01736.1"/>
    </source>
</evidence>
<gene>
    <name evidence="2" type="ORF">TorRG33x02_025130</name>
</gene>
<accession>A0A2P5FVB7</accession>
<keyword evidence="3" id="KW-1185">Reference proteome</keyword>
<feature type="region of interest" description="Disordered" evidence="1">
    <location>
        <begin position="1"/>
        <end position="22"/>
    </location>
</feature>
<name>A0A2P5FVB7_TREOI</name>
<dbReference type="EMBL" id="JXTC01000007">
    <property type="protein sequence ID" value="POO01736.1"/>
    <property type="molecule type" value="Genomic_DNA"/>
</dbReference>
<dbReference type="InParanoid" id="A0A2P5FVB7"/>
<reference evidence="3" key="1">
    <citation type="submission" date="2016-06" db="EMBL/GenBank/DDBJ databases">
        <title>Parallel loss of symbiosis genes in relatives of nitrogen-fixing non-legume Parasponia.</title>
        <authorList>
            <person name="Van Velzen R."/>
            <person name="Holmer R."/>
            <person name="Bu F."/>
            <person name="Rutten L."/>
            <person name="Van Zeijl A."/>
            <person name="Liu W."/>
            <person name="Santuari L."/>
            <person name="Cao Q."/>
            <person name="Sharma T."/>
            <person name="Shen D."/>
            <person name="Roswanjaya Y."/>
            <person name="Wardhani T."/>
            <person name="Kalhor M.S."/>
            <person name="Jansen J."/>
            <person name="Van den Hoogen J."/>
            <person name="Gungor B."/>
            <person name="Hartog M."/>
            <person name="Hontelez J."/>
            <person name="Verver J."/>
            <person name="Yang W.-C."/>
            <person name="Schijlen E."/>
            <person name="Repin R."/>
            <person name="Schilthuizen M."/>
            <person name="Schranz E."/>
            <person name="Heidstra R."/>
            <person name="Miyata K."/>
            <person name="Fedorova E."/>
            <person name="Kohlen W."/>
            <person name="Bisseling T."/>
            <person name="Smit S."/>
            <person name="Geurts R."/>
        </authorList>
    </citation>
    <scope>NUCLEOTIDE SEQUENCE [LARGE SCALE GENOMIC DNA]</scope>
    <source>
        <strain evidence="3">cv. RG33-2</strain>
    </source>
</reference>
<organism evidence="2 3">
    <name type="scientific">Trema orientale</name>
    <name type="common">Charcoal tree</name>
    <name type="synonym">Celtis orientalis</name>
    <dbReference type="NCBI Taxonomy" id="63057"/>
    <lineage>
        <taxon>Eukaryota</taxon>
        <taxon>Viridiplantae</taxon>
        <taxon>Streptophyta</taxon>
        <taxon>Embryophyta</taxon>
        <taxon>Tracheophyta</taxon>
        <taxon>Spermatophyta</taxon>
        <taxon>Magnoliopsida</taxon>
        <taxon>eudicotyledons</taxon>
        <taxon>Gunneridae</taxon>
        <taxon>Pentapetalae</taxon>
        <taxon>rosids</taxon>
        <taxon>fabids</taxon>
        <taxon>Rosales</taxon>
        <taxon>Cannabaceae</taxon>
        <taxon>Trema</taxon>
    </lineage>
</organism>
<dbReference type="AlphaFoldDB" id="A0A2P5FVB7"/>
<protein>
    <submittedName>
        <fullName evidence="2">Uncharacterized protein</fullName>
    </submittedName>
</protein>